<evidence type="ECO:0000313" key="3">
    <source>
        <dbReference type="Proteomes" id="UP001302949"/>
    </source>
</evidence>
<dbReference type="Proteomes" id="UP001302949">
    <property type="component" value="Unassembled WGS sequence"/>
</dbReference>
<comment type="caution">
    <text evidence="2">The sequence shown here is derived from an EMBL/GenBank/DDBJ whole genome shotgun (WGS) entry which is preliminary data.</text>
</comment>
<organism evidence="2 3">
    <name type="scientific">Arcicella rigui</name>
    <dbReference type="NCBI Taxonomy" id="797020"/>
    <lineage>
        <taxon>Bacteria</taxon>
        <taxon>Pseudomonadati</taxon>
        <taxon>Bacteroidota</taxon>
        <taxon>Cytophagia</taxon>
        <taxon>Cytophagales</taxon>
        <taxon>Flectobacillaceae</taxon>
        <taxon>Arcicella</taxon>
    </lineage>
</organism>
<evidence type="ECO:0000256" key="1">
    <source>
        <dbReference type="SAM" id="MobiDB-lite"/>
    </source>
</evidence>
<accession>A0ABU5QF97</accession>
<keyword evidence="3" id="KW-1185">Reference proteome</keyword>
<evidence type="ECO:0000313" key="2">
    <source>
        <dbReference type="EMBL" id="MEA5141413.1"/>
    </source>
</evidence>
<name>A0ABU5QF97_9BACT</name>
<feature type="region of interest" description="Disordered" evidence="1">
    <location>
        <begin position="173"/>
        <end position="226"/>
    </location>
</feature>
<dbReference type="RefSeq" id="WP_323298570.1">
    <property type="nucleotide sequence ID" value="NZ_JAYFUM010000027.1"/>
</dbReference>
<dbReference type="EMBL" id="JAYFUM010000027">
    <property type="protein sequence ID" value="MEA5141413.1"/>
    <property type="molecule type" value="Genomic_DNA"/>
</dbReference>
<proteinExistence type="predicted"/>
<gene>
    <name evidence="2" type="ORF">VB248_19820</name>
</gene>
<feature type="compositionally biased region" description="Polar residues" evidence="1">
    <location>
        <begin position="177"/>
        <end position="188"/>
    </location>
</feature>
<protein>
    <submittedName>
        <fullName evidence="2">Uncharacterized protein</fullName>
    </submittedName>
</protein>
<sequence length="237" mass="27090">MLDMNNVPFDEIYNQTFSGLTLYYRDTTLSEDLISKYEVGQILMERGLVDMSFKGGGLETNLRYLIASSNATDLSFFPESEKLGHALLPAKSFFKVLDIYKIGDKTQIFLLQIPYNTVAFFASADTNIEEDITIKARGSFDEKANSIPITELQTSEWRKRTIFPIGMDDKGEFFKPENSTNQKGTAGTENEKEDVFHNPKAAAQEEEIEKKYAEFPKNPVSENDTQIQKASPWWKFW</sequence>
<reference evidence="2 3" key="1">
    <citation type="submission" date="2023-12" db="EMBL/GenBank/DDBJ databases">
        <title>Novel species of the genus Arcicella isolated from rivers.</title>
        <authorList>
            <person name="Lu H."/>
        </authorList>
    </citation>
    <scope>NUCLEOTIDE SEQUENCE [LARGE SCALE GENOMIC DNA]</scope>
    <source>
        <strain evidence="2 3">KCTC 23307</strain>
    </source>
</reference>